<organism evidence="3 4">
    <name type="scientific">Discina gigas</name>
    <dbReference type="NCBI Taxonomy" id="1032678"/>
    <lineage>
        <taxon>Eukaryota</taxon>
        <taxon>Fungi</taxon>
        <taxon>Dikarya</taxon>
        <taxon>Ascomycota</taxon>
        <taxon>Pezizomycotina</taxon>
        <taxon>Pezizomycetes</taxon>
        <taxon>Pezizales</taxon>
        <taxon>Discinaceae</taxon>
        <taxon>Discina</taxon>
    </lineage>
</organism>
<dbReference type="SUPFAM" id="SSF158694">
    <property type="entry name" value="UraD-Like"/>
    <property type="match status" value="1"/>
</dbReference>
<feature type="domain" description="Oxo-4-hydroxy-4-carboxy-5-ureidoimidazoline decarboxylase" evidence="2">
    <location>
        <begin position="18"/>
        <end position="129"/>
    </location>
</feature>
<accession>A0ABR3GUG4</accession>
<protein>
    <recommendedName>
        <fullName evidence="2">Oxo-4-hydroxy-4-carboxy-5-ureidoimidazoline decarboxylase domain-containing protein</fullName>
    </recommendedName>
</protein>
<evidence type="ECO:0000313" key="3">
    <source>
        <dbReference type="EMBL" id="KAL0639571.1"/>
    </source>
</evidence>
<evidence type="ECO:0000313" key="4">
    <source>
        <dbReference type="Proteomes" id="UP001447188"/>
    </source>
</evidence>
<name>A0ABR3GUG4_9PEZI</name>
<evidence type="ECO:0000256" key="1">
    <source>
        <dbReference type="ARBA" id="ARBA00022631"/>
    </source>
</evidence>
<evidence type="ECO:0000259" key="2">
    <source>
        <dbReference type="Pfam" id="PF09349"/>
    </source>
</evidence>
<dbReference type="PANTHER" id="PTHR37987">
    <property type="entry name" value="CHROMOSOME 9, WHOLE GENOME SHOTGUN SEQUENCE"/>
    <property type="match status" value="1"/>
</dbReference>
<reference evidence="3 4" key="1">
    <citation type="submission" date="2024-02" db="EMBL/GenBank/DDBJ databases">
        <title>Discinaceae phylogenomics.</title>
        <authorList>
            <person name="Dirks A.C."/>
            <person name="James T.Y."/>
        </authorList>
    </citation>
    <scope>NUCLEOTIDE SEQUENCE [LARGE SCALE GENOMIC DNA]</scope>
    <source>
        <strain evidence="3 4">ACD0624</strain>
    </source>
</reference>
<keyword evidence="1" id="KW-0659">Purine metabolism</keyword>
<keyword evidence="4" id="KW-1185">Reference proteome</keyword>
<comment type="caution">
    <text evidence="3">The sequence shown here is derived from an EMBL/GenBank/DDBJ whole genome shotgun (WGS) entry which is preliminary data.</text>
</comment>
<sequence>MSRAIPKYRLPSAALIPALPTDGRVKVLAHLFEPCDALNTLALEYLAAGPFDNYDEVITLVKQLLVDLKDTESPSNTAWLLKILVAHPRLGAKKVDSEHSKLEQASLTIGSEEEAIKLKSLNKQYEDKFPG</sequence>
<proteinExistence type="predicted"/>
<gene>
    <name evidence="3" type="ORF">Q9L58_001398</name>
</gene>
<dbReference type="Pfam" id="PF09349">
    <property type="entry name" value="OHCU_decarbox"/>
    <property type="match status" value="1"/>
</dbReference>
<dbReference type="EMBL" id="JBBBZM010000010">
    <property type="protein sequence ID" value="KAL0639571.1"/>
    <property type="molecule type" value="Genomic_DNA"/>
</dbReference>
<dbReference type="Gene3D" id="1.10.3330.10">
    <property type="entry name" value="Oxo-4-hydroxy-4-carboxy-5-ureidoimidazoline decarboxylase"/>
    <property type="match status" value="1"/>
</dbReference>
<dbReference type="InterPro" id="IPR036778">
    <property type="entry name" value="OHCU_decarboxylase_sf"/>
</dbReference>
<dbReference type="InterPro" id="IPR018020">
    <property type="entry name" value="OHCU_decarboxylase"/>
</dbReference>
<dbReference type="PANTHER" id="PTHR37987:SF1">
    <property type="entry name" value="OXO-4-HYDROXY-4-CARBOXY-5-UREIDOIMIDAZOLINE DECARBOXYLASE DOMAIN-CONTAINING PROTEIN"/>
    <property type="match status" value="1"/>
</dbReference>
<dbReference type="Proteomes" id="UP001447188">
    <property type="component" value="Unassembled WGS sequence"/>
</dbReference>